<organism evidence="1">
    <name type="scientific">hydrothermal vent metagenome</name>
    <dbReference type="NCBI Taxonomy" id="652676"/>
    <lineage>
        <taxon>unclassified sequences</taxon>
        <taxon>metagenomes</taxon>
        <taxon>ecological metagenomes</taxon>
    </lineage>
</organism>
<accession>A0A3B0V8F9</accession>
<reference evidence="1" key="1">
    <citation type="submission" date="2018-06" db="EMBL/GenBank/DDBJ databases">
        <authorList>
            <person name="Zhirakovskaya E."/>
        </authorList>
    </citation>
    <scope>NUCLEOTIDE SEQUENCE</scope>
</reference>
<dbReference type="AlphaFoldDB" id="A0A3B0V8F9"/>
<protein>
    <submittedName>
        <fullName evidence="1">Uncharacterized protein</fullName>
    </submittedName>
</protein>
<dbReference type="EMBL" id="UOEU01000534">
    <property type="protein sequence ID" value="VAW34387.1"/>
    <property type="molecule type" value="Genomic_DNA"/>
</dbReference>
<name>A0A3B0V8F9_9ZZZZ</name>
<gene>
    <name evidence="1" type="ORF">MNBD_CHLOROFLEXI01-3685</name>
</gene>
<proteinExistence type="predicted"/>
<evidence type="ECO:0000313" key="1">
    <source>
        <dbReference type="EMBL" id="VAW34387.1"/>
    </source>
</evidence>
<sequence>MDIIEIRDPKLNEQDILKRITAQIDGKVIPDFATIGPKKLRPAATNPALLEQGKESSNHEAFIDLMLSHRLIEPEFSSEAPIIGALIVRFRQIWNWMSTKWYVRPIIKQQSDVNSQIAILLLEMEAWVNEKNQTIADLEEKVNRLESIIAANHLTADD</sequence>